<organism evidence="4 5">
    <name type="scientific">Tectimicrobiota bacterium</name>
    <dbReference type="NCBI Taxonomy" id="2528274"/>
    <lineage>
        <taxon>Bacteria</taxon>
        <taxon>Pseudomonadati</taxon>
        <taxon>Nitrospinota/Tectimicrobiota group</taxon>
        <taxon>Candidatus Tectimicrobiota</taxon>
    </lineage>
</organism>
<evidence type="ECO:0000259" key="3">
    <source>
        <dbReference type="Pfam" id="PF01738"/>
    </source>
</evidence>
<evidence type="ECO:0000256" key="1">
    <source>
        <dbReference type="ARBA" id="ARBA00022801"/>
    </source>
</evidence>
<dbReference type="InterPro" id="IPR002925">
    <property type="entry name" value="Dienelactn_hydro"/>
</dbReference>
<sequence>MKRCFTSCLLAGFFLAGAARADTVTEFPTPVGSRQALVCQPAGAGPFPAVVFNHGSIVDGLGVQGAASRGYDLVGFCEALAKEGYLAFLPIREPSPMGQGFDSYKEDYPAVATAALDHVKTLPGADPRRIALMGFSMGGLTSVAAAPGRTDLKALVLLAPAAGRGKIREAVKEIPRLGAPVLLLVEQGDARPILFGVSLLEEELKKHGKEARVIRYSGGGGHRFFYTVGPFWADVTAFLKEKMR</sequence>
<dbReference type="PANTHER" id="PTHR22946:SF9">
    <property type="entry name" value="POLYKETIDE TRANSFERASE AF380"/>
    <property type="match status" value="1"/>
</dbReference>
<dbReference type="AlphaFoldDB" id="A0A932ZUN2"/>
<evidence type="ECO:0000256" key="2">
    <source>
        <dbReference type="SAM" id="SignalP"/>
    </source>
</evidence>
<dbReference type="Proteomes" id="UP000752292">
    <property type="component" value="Unassembled WGS sequence"/>
</dbReference>
<dbReference type="GO" id="GO:0052689">
    <property type="term" value="F:carboxylic ester hydrolase activity"/>
    <property type="evidence" value="ECO:0007669"/>
    <property type="project" value="UniProtKB-ARBA"/>
</dbReference>
<feature type="signal peptide" evidence="2">
    <location>
        <begin position="1"/>
        <end position="21"/>
    </location>
</feature>
<gene>
    <name evidence="4" type="ORF">HY618_06550</name>
</gene>
<proteinExistence type="predicted"/>
<dbReference type="Gene3D" id="3.40.50.1820">
    <property type="entry name" value="alpha/beta hydrolase"/>
    <property type="match status" value="1"/>
</dbReference>
<evidence type="ECO:0000313" key="4">
    <source>
        <dbReference type="EMBL" id="MBI4252103.1"/>
    </source>
</evidence>
<dbReference type="InterPro" id="IPR029058">
    <property type="entry name" value="AB_hydrolase_fold"/>
</dbReference>
<protein>
    <submittedName>
        <fullName evidence="4">Dienelactone hydrolase family protein</fullName>
    </submittedName>
</protein>
<dbReference type="InterPro" id="IPR050261">
    <property type="entry name" value="FrsA_esterase"/>
</dbReference>
<dbReference type="Pfam" id="PF01738">
    <property type="entry name" value="DLH"/>
    <property type="match status" value="1"/>
</dbReference>
<keyword evidence="1 4" id="KW-0378">Hydrolase</keyword>
<accession>A0A932ZUN2</accession>
<evidence type="ECO:0000313" key="5">
    <source>
        <dbReference type="Proteomes" id="UP000752292"/>
    </source>
</evidence>
<dbReference type="PANTHER" id="PTHR22946">
    <property type="entry name" value="DIENELACTONE HYDROLASE DOMAIN-CONTAINING PROTEIN-RELATED"/>
    <property type="match status" value="1"/>
</dbReference>
<name>A0A932ZUN2_UNCTE</name>
<feature type="chain" id="PRO_5037620219" evidence="2">
    <location>
        <begin position="22"/>
        <end position="244"/>
    </location>
</feature>
<comment type="caution">
    <text evidence="4">The sequence shown here is derived from an EMBL/GenBank/DDBJ whole genome shotgun (WGS) entry which is preliminary data.</text>
</comment>
<reference evidence="4" key="1">
    <citation type="submission" date="2020-07" db="EMBL/GenBank/DDBJ databases">
        <title>Huge and variable diversity of episymbiotic CPR bacteria and DPANN archaea in groundwater ecosystems.</title>
        <authorList>
            <person name="He C.Y."/>
            <person name="Keren R."/>
            <person name="Whittaker M."/>
            <person name="Farag I.F."/>
            <person name="Doudna J."/>
            <person name="Cate J.H.D."/>
            <person name="Banfield J.F."/>
        </authorList>
    </citation>
    <scope>NUCLEOTIDE SEQUENCE</scope>
    <source>
        <strain evidence="4">NC_groundwater_1370_Ag_S-0.2um_69_93</strain>
    </source>
</reference>
<dbReference type="SUPFAM" id="SSF53474">
    <property type="entry name" value="alpha/beta-Hydrolases"/>
    <property type="match status" value="1"/>
</dbReference>
<feature type="domain" description="Dienelactone hydrolase" evidence="3">
    <location>
        <begin position="112"/>
        <end position="227"/>
    </location>
</feature>
<dbReference type="EMBL" id="JACQRX010000286">
    <property type="protein sequence ID" value="MBI4252103.1"/>
    <property type="molecule type" value="Genomic_DNA"/>
</dbReference>
<keyword evidence="2" id="KW-0732">Signal</keyword>